<gene>
    <name evidence="1" type="ORF">CL1_1108</name>
</gene>
<dbReference type="HOGENOM" id="CLU_2784313_0_0_2"/>
<proteinExistence type="predicted"/>
<dbReference type="RefSeq" id="WP_014788946.1">
    <property type="nucleotide sequence ID" value="NC_018015.1"/>
</dbReference>
<organism evidence="1 2">
    <name type="scientific">Thermococcus cleftensis (strain DSM 27260 / KACC 17922 / CL1)</name>
    <dbReference type="NCBI Taxonomy" id="163003"/>
    <lineage>
        <taxon>Archaea</taxon>
        <taxon>Methanobacteriati</taxon>
        <taxon>Methanobacteriota</taxon>
        <taxon>Thermococci</taxon>
        <taxon>Thermococcales</taxon>
        <taxon>Thermococcaceae</taxon>
        <taxon>Thermococcus</taxon>
    </lineage>
</organism>
<dbReference type="EMBL" id="CP003651">
    <property type="protein sequence ID" value="AFL95311.1"/>
    <property type="molecule type" value="Genomic_DNA"/>
</dbReference>
<dbReference type="Proteomes" id="UP000006064">
    <property type="component" value="Chromosome"/>
</dbReference>
<keyword evidence="2" id="KW-1185">Reference proteome</keyword>
<accession>I3ZUC7</accession>
<sequence>MKRLGLVILFLLLLLPPVTAVNVWEHINTSREMYFVKVLGRCRREPPLDPLNNSRIASVSIGYAYSDC</sequence>
<dbReference type="KEGG" id="thm:CL1_1108"/>
<dbReference type="OrthoDB" id="100037at2157"/>
<evidence type="ECO:0000313" key="2">
    <source>
        <dbReference type="Proteomes" id="UP000006064"/>
    </source>
</evidence>
<evidence type="ECO:0000313" key="1">
    <source>
        <dbReference type="EMBL" id="AFL95311.1"/>
    </source>
</evidence>
<name>I3ZUC7_THECF</name>
<dbReference type="AlphaFoldDB" id="I3ZUC7"/>
<dbReference type="GeneID" id="41395532"/>
<reference evidence="1 2" key="1">
    <citation type="journal article" date="2012" name="J. Bacteriol.">
        <title>Complete Genome Sequence of the Hyperthermophilic Archaeon Thermococcus sp. Strain CL1, Isolated from a Paralvinella sp. Polychaete Worm Collected from a Hydrothermal Vent.</title>
        <authorList>
            <person name="Jung J.H."/>
            <person name="Holden J.F."/>
            <person name="Seo D.H."/>
            <person name="Park K.H."/>
            <person name="Shin H."/>
            <person name="Ryu S."/>
            <person name="Lee J.H."/>
            <person name="Park C.S."/>
        </authorList>
    </citation>
    <scope>NUCLEOTIDE SEQUENCE [LARGE SCALE GENOMIC DNA]</scope>
    <source>
        <strain evidence="2">DSM 27260 / KACC 17922 / CL1</strain>
    </source>
</reference>
<protein>
    <submittedName>
        <fullName evidence="1">Uncharacterized protein</fullName>
    </submittedName>
</protein>